<dbReference type="AlphaFoldDB" id="A0A918DMG9"/>
<evidence type="ECO:0008006" key="4">
    <source>
        <dbReference type="Google" id="ProtNLM"/>
    </source>
</evidence>
<sequence>MTRALLLLVLCLLLGSCSSSFRVKSQVPQPLVQQMPITMGTYYPVELRHYRYEENNEAREDWDIEQGDAHMQMFSRVLSGMFKNLVELSAQSGSADLILTPVVEEFQYTVPRETRSKIYEVWFKYHLQLHEGNGRLVADWFMTSYGKTPTAFSTTDADGLELAIQMALRDAGAKLLMDFSRVPEIRQWMEQNLNQHTLAIRGEKQ</sequence>
<dbReference type="RefSeq" id="WP_188699170.1">
    <property type="nucleotide sequence ID" value="NZ_BMLS01000009.1"/>
</dbReference>
<proteinExistence type="predicted"/>
<dbReference type="EMBL" id="BMLS01000009">
    <property type="protein sequence ID" value="GGO74986.1"/>
    <property type="molecule type" value="Genomic_DNA"/>
</dbReference>
<feature type="chain" id="PRO_5036903486" description="Lipoprotein" evidence="1">
    <location>
        <begin position="22"/>
        <end position="205"/>
    </location>
</feature>
<keyword evidence="1" id="KW-0732">Signal</keyword>
<reference evidence="2" key="2">
    <citation type="submission" date="2020-09" db="EMBL/GenBank/DDBJ databases">
        <authorList>
            <person name="Sun Q."/>
            <person name="Zhou Y."/>
        </authorList>
    </citation>
    <scope>NUCLEOTIDE SEQUENCE</scope>
    <source>
        <strain evidence="2">CGMCC 1.7086</strain>
    </source>
</reference>
<reference evidence="2" key="1">
    <citation type="journal article" date="2014" name="Int. J. Syst. Evol. Microbiol.">
        <title>Complete genome sequence of Corynebacterium casei LMG S-19264T (=DSM 44701T), isolated from a smear-ripened cheese.</title>
        <authorList>
            <consortium name="US DOE Joint Genome Institute (JGI-PGF)"/>
            <person name="Walter F."/>
            <person name="Albersmeier A."/>
            <person name="Kalinowski J."/>
            <person name="Ruckert C."/>
        </authorList>
    </citation>
    <scope>NUCLEOTIDE SEQUENCE</scope>
    <source>
        <strain evidence="2">CGMCC 1.7086</strain>
    </source>
</reference>
<feature type="signal peptide" evidence="1">
    <location>
        <begin position="1"/>
        <end position="21"/>
    </location>
</feature>
<gene>
    <name evidence="2" type="ORF">GCM10010982_39100</name>
</gene>
<dbReference type="Proteomes" id="UP000606935">
    <property type="component" value="Unassembled WGS sequence"/>
</dbReference>
<evidence type="ECO:0000313" key="3">
    <source>
        <dbReference type="Proteomes" id="UP000606935"/>
    </source>
</evidence>
<organism evidence="2 3">
    <name type="scientific">Bowmanella pacifica</name>
    <dbReference type="NCBI Taxonomy" id="502051"/>
    <lineage>
        <taxon>Bacteria</taxon>
        <taxon>Pseudomonadati</taxon>
        <taxon>Pseudomonadota</taxon>
        <taxon>Gammaproteobacteria</taxon>
        <taxon>Alteromonadales</taxon>
        <taxon>Alteromonadaceae</taxon>
        <taxon>Bowmanella</taxon>
    </lineage>
</organism>
<comment type="caution">
    <text evidence="2">The sequence shown here is derived from an EMBL/GenBank/DDBJ whole genome shotgun (WGS) entry which is preliminary data.</text>
</comment>
<evidence type="ECO:0000313" key="2">
    <source>
        <dbReference type="EMBL" id="GGO74986.1"/>
    </source>
</evidence>
<accession>A0A918DMG9</accession>
<protein>
    <recommendedName>
        <fullName evidence="4">Lipoprotein</fullName>
    </recommendedName>
</protein>
<name>A0A918DMG9_9ALTE</name>
<keyword evidence="3" id="KW-1185">Reference proteome</keyword>
<dbReference type="PROSITE" id="PS51257">
    <property type="entry name" value="PROKAR_LIPOPROTEIN"/>
    <property type="match status" value="1"/>
</dbReference>
<evidence type="ECO:0000256" key="1">
    <source>
        <dbReference type="SAM" id="SignalP"/>
    </source>
</evidence>